<reference evidence="1 2" key="1">
    <citation type="journal article" date="2009" name="Stand. Genomic Sci.">
        <title>Complete genome sequence of Eggerthella lenta type strain (IPP VPI 0255).</title>
        <authorList>
            <person name="Saunders E."/>
            <person name="Pukall R."/>
            <person name="Abt B."/>
            <person name="Lapidus A."/>
            <person name="Glavina Del Rio T."/>
            <person name="Copeland A."/>
            <person name="Tice H."/>
            <person name="Cheng J.F."/>
            <person name="Lucas S."/>
            <person name="Chen F."/>
            <person name="Nolan M."/>
            <person name="Bruce D."/>
            <person name="Goodwin L."/>
            <person name="Pitluck S."/>
            <person name="Ivanova N."/>
            <person name="Mavromatis K."/>
            <person name="Ovchinnikova G."/>
            <person name="Pati A."/>
            <person name="Chen A."/>
            <person name="Palaniappan K."/>
            <person name="Land M."/>
            <person name="Hauser L."/>
            <person name="Chang Y.J."/>
            <person name="Jeffries C.D."/>
            <person name="Chain P."/>
            <person name="Meincke L."/>
            <person name="Sims D."/>
            <person name="Brettin T."/>
            <person name="Detter J.C."/>
            <person name="Goker M."/>
            <person name="Bristow J."/>
            <person name="Eisen J.A."/>
            <person name="Markowitz V."/>
            <person name="Hugenholtz P."/>
            <person name="Kyrpides N.C."/>
            <person name="Klenk H.P."/>
            <person name="Han C."/>
        </authorList>
    </citation>
    <scope>NUCLEOTIDE SEQUENCE [LARGE SCALE GENOMIC DNA]</scope>
    <source>
        <strain evidence="2">ATCC 25559 / DSM 2243 / CCUG 17323 / JCM 9979 / KCTC 3265 / NCTC 11813 / VPI 0255 / 1899 B</strain>
    </source>
</reference>
<name>C8WLU8_EGGLE</name>
<dbReference type="KEGG" id="ele:Elen_2609"/>
<dbReference type="AlphaFoldDB" id="C8WLU8"/>
<keyword evidence="2" id="KW-1185">Reference proteome</keyword>
<evidence type="ECO:0000313" key="2">
    <source>
        <dbReference type="Proteomes" id="UP000001377"/>
    </source>
</evidence>
<gene>
    <name evidence="1" type="ordered locus">Elen_2609</name>
</gene>
<dbReference type="PaxDb" id="479437-Elen_2609"/>
<proteinExistence type="predicted"/>
<accession>C8WLU8</accession>
<dbReference type="Proteomes" id="UP000001377">
    <property type="component" value="Chromosome"/>
</dbReference>
<dbReference type="EMBL" id="CP001726">
    <property type="protein sequence ID" value="ACV56561.1"/>
    <property type="molecule type" value="Genomic_DNA"/>
</dbReference>
<sequence length="131" mass="15137">MDAPTIRLERCPICGRTQPLNSHHIVKRSAGELFDAHGRKRKKPEITLCGFGNNLRDADGRYYCHGLAHHEMLHFRWVPTYEAIGSTYPKLDGGHLEYLLTDEPTKYDAALKMDGWQRVKTDWQNAELWVC</sequence>
<dbReference type="BioCyc" id="ELEN479437:G1GFY-2631-MONOMER"/>
<dbReference type="STRING" id="479437.Elen_2609"/>
<evidence type="ECO:0000313" key="1">
    <source>
        <dbReference type="EMBL" id="ACV56561.1"/>
    </source>
</evidence>
<organism evidence="1 2">
    <name type="scientific">Eggerthella lenta (strain ATCC 25559 / DSM 2243 / CCUG 17323 / JCM 9979 / KCTC 3265 / NCTC 11813 / VPI 0255 / 1899 B)</name>
    <name type="common">Eubacterium lentum</name>
    <dbReference type="NCBI Taxonomy" id="479437"/>
    <lineage>
        <taxon>Bacteria</taxon>
        <taxon>Bacillati</taxon>
        <taxon>Actinomycetota</taxon>
        <taxon>Coriobacteriia</taxon>
        <taxon>Eggerthellales</taxon>
        <taxon>Eggerthellaceae</taxon>
        <taxon>Eggerthella</taxon>
    </lineage>
</organism>
<protein>
    <submittedName>
        <fullName evidence="1">Uncharacterized protein</fullName>
    </submittedName>
</protein>
<dbReference type="HOGENOM" id="CLU_1924257_0_0_11"/>